<reference evidence="15 16" key="1">
    <citation type="submission" date="2018-03" db="EMBL/GenBank/DDBJ databases">
        <authorList>
            <person name="Keele B.F."/>
        </authorList>
    </citation>
    <scope>NUCLEOTIDE SEQUENCE [LARGE SCALE GENOMIC DNA]</scope>
    <source>
        <strain evidence="15 16">D20</strain>
    </source>
</reference>
<dbReference type="GO" id="GO:0005886">
    <property type="term" value="C:plasma membrane"/>
    <property type="evidence" value="ECO:0007669"/>
    <property type="project" value="UniProtKB-SubCell"/>
</dbReference>
<comment type="similarity">
    <text evidence="9">Belongs to the PpiD chaperone family.</text>
</comment>
<evidence type="ECO:0000313" key="15">
    <source>
        <dbReference type="EMBL" id="PTD97914.1"/>
    </source>
</evidence>
<dbReference type="PANTHER" id="PTHR47529:SF1">
    <property type="entry name" value="PERIPLASMIC CHAPERONE PPID"/>
    <property type="match status" value="1"/>
</dbReference>
<dbReference type="InterPro" id="IPR052029">
    <property type="entry name" value="PpiD_chaperone"/>
</dbReference>
<dbReference type="InterPro" id="IPR023058">
    <property type="entry name" value="PPIase_PpiC_CS"/>
</dbReference>
<evidence type="ECO:0000256" key="4">
    <source>
        <dbReference type="ARBA" id="ARBA00022692"/>
    </source>
</evidence>
<evidence type="ECO:0000256" key="2">
    <source>
        <dbReference type="ARBA" id="ARBA00022475"/>
    </source>
</evidence>
<dbReference type="EMBL" id="PZKC01000001">
    <property type="protein sequence ID" value="PTD97914.1"/>
    <property type="molecule type" value="Genomic_DNA"/>
</dbReference>
<evidence type="ECO:0000256" key="8">
    <source>
        <dbReference type="ARBA" id="ARBA00023235"/>
    </source>
</evidence>
<dbReference type="PANTHER" id="PTHR47529">
    <property type="entry name" value="PEPTIDYL-PROLYL CIS-TRANS ISOMERASE D"/>
    <property type="match status" value="1"/>
</dbReference>
<dbReference type="InterPro" id="IPR000297">
    <property type="entry name" value="PPIase_PpiC"/>
</dbReference>
<evidence type="ECO:0000256" key="9">
    <source>
        <dbReference type="ARBA" id="ARBA00038408"/>
    </source>
</evidence>
<reference evidence="15 16" key="2">
    <citation type="submission" date="2018-04" db="EMBL/GenBank/DDBJ databases">
        <title>Thauera lacus sp. nov., isolated from an saline lake in Inner Mongolia, China.</title>
        <authorList>
            <person name="Liang Q.-Y."/>
        </authorList>
    </citation>
    <scope>NUCLEOTIDE SEQUENCE [LARGE SCALE GENOMIC DNA]</scope>
    <source>
        <strain evidence="15 16">D20</strain>
    </source>
</reference>
<keyword evidence="2" id="KW-1003">Cell membrane</keyword>
<gene>
    <name evidence="15" type="ORF">C8261_00380</name>
</gene>
<dbReference type="Gene3D" id="1.10.4030.10">
    <property type="entry name" value="Porin chaperone SurA, peptide-binding domain"/>
    <property type="match status" value="1"/>
</dbReference>
<dbReference type="InterPro" id="IPR046357">
    <property type="entry name" value="PPIase_dom_sf"/>
</dbReference>
<organism evidence="15 16">
    <name type="scientific">Pseudothauera lacus</name>
    <dbReference type="NCBI Taxonomy" id="2136175"/>
    <lineage>
        <taxon>Bacteria</taxon>
        <taxon>Pseudomonadati</taxon>
        <taxon>Pseudomonadota</taxon>
        <taxon>Betaproteobacteria</taxon>
        <taxon>Rhodocyclales</taxon>
        <taxon>Zoogloeaceae</taxon>
        <taxon>Pseudothauera</taxon>
    </lineage>
</organism>
<evidence type="ECO:0000256" key="5">
    <source>
        <dbReference type="ARBA" id="ARBA00022989"/>
    </source>
</evidence>
<evidence type="ECO:0000256" key="10">
    <source>
        <dbReference type="ARBA" id="ARBA00040743"/>
    </source>
</evidence>
<keyword evidence="16" id="KW-1185">Reference proteome</keyword>
<evidence type="ECO:0000256" key="3">
    <source>
        <dbReference type="ARBA" id="ARBA00022519"/>
    </source>
</evidence>
<evidence type="ECO:0000256" key="11">
    <source>
        <dbReference type="ARBA" id="ARBA00042775"/>
    </source>
</evidence>
<accession>A0A2T4IJG9</accession>
<keyword evidence="6 13" id="KW-0472">Membrane</keyword>
<dbReference type="AlphaFoldDB" id="A0A2T4IJG9"/>
<evidence type="ECO:0000313" key="16">
    <source>
        <dbReference type="Proteomes" id="UP000241193"/>
    </source>
</evidence>
<evidence type="ECO:0000256" key="6">
    <source>
        <dbReference type="ARBA" id="ARBA00023136"/>
    </source>
</evidence>
<keyword evidence="5 13" id="KW-1133">Transmembrane helix</keyword>
<keyword evidence="7" id="KW-0143">Chaperone</keyword>
<dbReference type="GO" id="GO:0003755">
    <property type="term" value="F:peptidyl-prolyl cis-trans isomerase activity"/>
    <property type="evidence" value="ECO:0007669"/>
    <property type="project" value="UniProtKB-KW"/>
</dbReference>
<keyword evidence="3" id="KW-0997">Cell inner membrane</keyword>
<evidence type="ECO:0000256" key="12">
    <source>
        <dbReference type="PROSITE-ProRule" id="PRU00278"/>
    </source>
</evidence>
<feature type="domain" description="PpiC" evidence="14">
    <location>
        <begin position="264"/>
        <end position="364"/>
    </location>
</feature>
<sequence length="629" mass="68455">MFEAVRSNKRFAQVVLAILIVPFAFFGMDAYFTDGPAGNEVATVGDSKIYAVEFEDALREQQTRLREAMGAQVDRAMLDSLELRRAVIENLVNQRLLALYAAENRLVVTQQQLAETIAEVPAFQDNGRFSMERYEALLRAQGMSPAGFEARLSQDIRIQQLALAVGEGAFAAEESARRFLLAQLEEREVRELAFSAADHVAGVSLDEGAAQAFYDANTQRFELPARVRAEYVVFDQAAVLAGVNVSEAEVRAFYEASAERFGVPEERRARHILLEVSDAADTEAVRAEAVALIERLRAEPTAFAALARERSADPGSAARGGDLGFFARGVMVQPFEEAVFGAQPGLVAEPVQSDYGFHVIEVTEIRAAALRPFEEVRDELAAELKSRTGGQRFAELAEQFANTVYEQADSLAPAAEQFGLQIQVSDWIPRGSAAIGPHRNEGLVDALFGHDALTEGRNVDAEDVGNNTLVAARVLEHQAAQRRPFEEVKAGIENELRLREAATRAVAAGEAALAALQRGESVDGRWSDAATVQRGAPLLAPEAMQAVFSASTATLPAYAGVSMGGEGYAVYRIEAVRRPELAGDDPRLAAMTGQYGQLLGERDFSAFISALRERYKVSVREAAIRPQQQ</sequence>
<keyword evidence="8 12" id="KW-0413">Isomerase</keyword>
<name>A0A2T4IJG9_9RHOO</name>
<dbReference type="Pfam" id="PF13624">
    <property type="entry name" value="SurA_N_3"/>
    <property type="match status" value="1"/>
</dbReference>
<comment type="caution">
    <text evidence="15">The sequence shown here is derived from an EMBL/GenBank/DDBJ whole genome shotgun (WGS) entry which is preliminary data.</text>
</comment>
<dbReference type="Gene3D" id="3.10.50.40">
    <property type="match status" value="1"/>
</dbReference>
<comment type="subcellular location">
    <subcellularLocation>
        <location evidence="1">Cell inner membrane</location>
        <topology evidence="1">Single-pass type II membrane protein</topology>
        <orientation evidence="1">Periplasmic side</orientation>
    </subcellularLocation>
</comment>
<proteinExistence type="inferred from homology"/>
<dbReference type="SUPFAM" id="SSF109998">
    <property type="entry name" value="Triger factor/SurA peptide-binding domain-like"/>
    <property type="match status" value="1"/>
</dbReference>
<evidence type="ECO:0000256" key="13">
    <source>
        <dbReference type="SAM" id="Phobius"/>
    </source>
</evidence>
<dbReference type="RefSeq" id="WP_107491674.1">
    <property type="nucleotide sequence ID" value="NZ_PZKC01000001.1"/>
</dbReference>
<protein>
    <recommendedName>
        <fullName evidence="10">Periplasmic chaperone PpiD</fullName>
    </recommendedName>
    <alternativeName>
        <fullName evidence="11">Periplasmic folding chaperone</fullName>
    </alternativeName>
</protein>
<dbReference type="SUPFAM" id="SSF54534">
    <property type="entry name" value="FKBP-like"/>
    <property type="match status" value="1"/>
</dbReference>
<dbReference type="Proteomes" id="UP000241193">
    <property type="component" value="Unassembled WGS sequence"/>
</dbReference>
<dbReference type="OrthoDB" id="9812372at2"/>
<dbReference type="InterPro" id="IPR027304">
    <property type="entry name" value="Trigger_fact/SurA_dom_sf"/>
</dbReference>
<dbReference type="PROSITE" id="PS01096">
    <property type="entry name" value="PPIC_PPIASE_1"/>
    <property type="match status" value="1"/>
</dbReference>
<evidence type="ECO:0000256" key="1">
    <source>
        <dbReference type="ARBA" id="ARBA00004382"/>
    </source>
</evidence>
<evidence type="ECO:0000256" key="7">
    <source>
        <dbReference type="ARBA" id="ARBA00023186"/>
    </source>
</evidence>
<feature type="transmembrane region" description="Helical" evidence="13">
    <location>
        <begin position="12"/>
        <end position="32"/>
    </location>
</feature>
<dbReference type="Pfam" id="PF13616">
    <property type="entry name" value="Rotamase_3"/>
    <property type="match status" value="1"/>
</dbReference>
<dbReference type="PROSITE" id="PS50198">
    <property type="entry name" value="PPIC_PPIASE_2"/>
    <property type="match status" value="1"/>
</dbReference>
<keyword evidence="4 13" id="KW-0812">Transmembrane</keyword>
<evidence type="ECO:0000259" key="14">
    <source>
        <dbReference type="PROSITE" id="PS50198"/>
    </source>
</evidence>
<keyword evidence="12" id="KW-0697">Rotamase</keyword>